<keyword evidence="1" id="KW-0805">Transcription regulation</keyword>
<feature type="domain" description="HTH hxlR-type" evidence="5">
    <location>
        <begin position="1"/>
        <end position="126"/>
    </location>
</feature>
<gene>
    <name evidence="6" type="ordered locus">FsymDg_2318</name>
</gene>
<dbReference type="PROSITE" id="PS51118">
    <property type="entry name" value="HTH_HXLR"/>
    <property type="match status" value="1"/>
</dbReference>
<reference evidence="6 7" key="1">
    <citation type="submission" date="2011-05" db="EMBL/GenBank/DDBJ databases">
        <title>Complete sequence of chromosome of Frankia symbiont of Datisca glomerata.</title>
        <authorList>
            <consortium name="US DOE Joint Genome Institute"/>
            <person name="Lucas S."/>
            <person name="Han J."/>
            <person name="Lapidus A."/>
            <person name="Cheng J.-F."/>
            <person name="Goodwin L."/>
            <person name="Pitluck S."/>
            <person name="Peters L."/>
            <person name="Mikhailova N."/>
            <person name="Chertkov O."/>
            <person name="Teshima H."/>
            <person name="Han C."/>
            <person name="Tapia R."/>
            <person name="Land M."/>
            <person name="Hauser L."/>
            <person name="Kyrpides N."/>
            <person name="Ivanova N."/>
            <person name="Pagani I."/>
            <person name="Berry A."/>
            <person name="Pawlowski K."/>
            <person name="Persson T."/>
            <person name="Vanden Heuvel B."/>
            <person name="Benson D."/>
            <person name="Woyke T."/>
        </authorList>
    </citation>
    <scope>NUCLEOTIDE SEQUENCE [LARGE SCALE GENOMIC DNA]</scope>
    <source>
        <strain evidence="7">4085684</strain>
    </source>
</reference>
<dbReference type="Proteomes" id="UP000001549">
    <property type="component" value="Chromosome"/>
</dbReference>
<evidence type="ECO:0000256" key="1">
    <source>
        <dbReference type="ARBA" id="ARBA00023015"/>
    </source>
</evidence>
<dbReference type="PANTHER" id="PTHR33204">
    <property type="entry name" value="TRANSCRIPTIONAL REGULATOR, MARR FAMILY"/>
    <property type="match status" value="1"/>
</dbReference>
<keyword evidence="2" id="KW-0238">DNA-binding</keyword>
<dbReference type="eggNOG" id="COG1733">
    <property type="taxonomic scope" value="Bacteria"/>
</dbReference>
<keyword evidence="7" id="KW-1185">Reference proteome</keyword>
<dbReference type="KEGG" id="fsy:FsymDg_2318"/>
<feature type="region of interest" description="Disordered" evidence="4">
    <location>
        <begin position="1"/>
        <end position="44"/>
    </location>
</feature>
<evidence type="ECO:0000256" key="2">
    <source>
        <dbReference type="ARBA" id="ARBA00023125"/>
    </source>
</evidence>
<dbReference type="RefSeq" id="WP_013873636.1">
    <property type="nucleotide sequence ID" value="NZ_CAAAFP010000171.1"/>
</dbReference>
<evidence type="ECO:0000256" key="3">
    <source>
        <dbReference type="ARBA" id="ARBA00023163"/>
    </source>
</evidence>
<sequence>MVGPLRQAGVFGAAGGDARGRERAGPPGVAGEPGEDRRERPDLPVPAPVALRNLGGEHPDPAGIASNLLATRLDTLVAAGVLRRVPYQEPGDRQRFEYQLTEQGLDLRPTLVALLEWGDKYLADPRGPSVVVRHRPANDEDACDEPVRVVLTCAAGHIQLPPHAVHRAPGPGARFLEAT</sequence>
<evidence type="ECO:0000313" key="7">
    <source>
        <dbReference type="Proteomes" id="UP000001549"/>
    </source>
</evidence>
<keyword evidence="3" id="KW-0804">Transcription</keyword>
<dbReference type="HOGENOM" id="CLU_1501395_0_0_11"/>
<evidence type="ECO:0000256" key="4">
    <source>
        <dbReference type="SAM" id="MobiDB-lite"/>
    </source>
</evidence>
<dbReference type="PANTHER" id="PTHR33204:SF36">
    <property type="entry name" value="TRANSCRIPTIONAL REGULATORY PROTEIN"/>
    <property type="match status" value="1"/>
</dbReference>
<dbReference type="SUPFAM" id="SSF46785">
    <property type="entry name" value="Winged helix' DNA-binding domain"/>
    <property type="match status" value="1"/>
</dbReference>
<dbReference type="InterPro" id="IPR002577">
    <property type="entry name" value="HTH_HxlR"/>
</dbReference>
<accession>F8B0F7</accession>
<evidence type="ECO:0000259" key="5">
    <source>
        <dbReference type="PROSITE" id="PS51118"/>
    </source>
</evidence>
<dbReference type="InterPro" id="IPR036388">
    <property type="entry name" value="WH-like_DNA-bd_sf"/>
</dbReference>
<organism evidence="6 7">
    <name type="scientific">Candidatus Protofrankia datiscae</name>
    <dbReference type="NCBI Taxonomy" id="2716812"/>
    <lineage>
        <taxon>Bacteria</taxon>
        <taxon>Bacillati</taxon>
        <taxon>Actinomycetota</taxon>
        <taxon>Actinomycetes</taxon>
        <taxon>Frankiales</taxon>
        <taxon>Frankiaceae</taxon>
        <taxon>Protofrankia</taxon>
    </lineage>
</organism>
<dbReference type="STRING" id="656024.FsymDg_2318"/>
<dbReference type="InterPro" id="IPR036390">
    <property type="entry name" value="WH_DNA-bd_sf"/>
</dbReference>
<protein>
    <submittedName>
        <fullName evidence="6">Transcriptional regulator, HxlR family</fullName>
    </submittedName>
</protein>
<dbReference type="EMBL" id="CP002801">
    <property type="protein sequence ID" value="AEH09706.1"/>
    <property type="molecule type" value="Genomic_DNA"/>
</dbReference>
<dbReference type="Pfam" id="PF01638">
    <property type="entry name" value="HxlR"/>
    <property type="match status" value="1"/>
</dbReference>
<dbReference type="Gene3D" id="1.10.10.10">
    <property type="entry name" value="Winged helix-like DNA-binding domain superfamily/Winged helix DNA-binding domain"/>
    <property type="match status" value="1"/>
</dbReference>
<dbReference type="AlphaFoldDB" id="F8B0F7"/>
<proteinExistence type="predicted"/>
<name>F8B0F7_9ACTN</name>
<evidence type="ECO:0000313" key="6">
    <source>
        <dbReference type="EMBL" id="AEH09706.1"/>
    </source>
</evidence>
<dbReference type="GO" id="GO:0003677">
    <property type="term" value="F:DNA binding"/>
    <property type="evidence" value="ECO:0007669"/>
    <property type="project" value="UniProtKB-KW"/>
</dbReference>